<feature type="transmembrane region" description="Helical" evidence="1">
    <location>
        <begin position="243"/>
        <end position="267"/>
    </location>
</feature>
<feature type="transmembrane region" description="Helical" evidence="1">
    <location>
        <begin position="33"/>
        <end position="53"/>
    </location>
</feature>
<evidence type="ECO:0000256" key="1">
    <source>
        <dbReference type="SAM" id="Phobius"/>
    </source>
</evidence>
<sequence length="586" mass="63347">MPLCLPPLFRSASRSDRSEDLKEGGNRRLRRRAGASALFATAFAAVDAASQVVGRVQRATGLLQEGSFNPVRLLVALVLSGAACWGLLALVDLAARRRGRNSQEAGAQPGAGWRDRRRLALLAFLIPLICWSLLYVHLWPMASMNDTAWILRDPIGAGAQHPITYGLSIGVLFRLGRLVGGDLTGVVLLSVGQMLLWAACVSGVAVFLDRKGASRRVTGLLIAYCALMPLVADYSFAVVKDAAFSLFTTLLIPVLLVVRASAGQVLLSRRGIAVVVAAPAGFALMRNNALPVVLAILALMVWWSRAYLRRALVVSAVTLVIIIVPTAATAQSQHAKEALGIPLQMIGYTLVHDADCLPPASRQVFDNVLEPEVWKQVYRPASVDPTKDSPTFNNTYLDTHRGQFLSAWGRALVACPRPFVTGFLVHTANLWRFDADPISTDGQSRFISAVSNYPAGRDQLIRDYANAGVVNHSLLPQPLQPVAGTAVRVMEATPGPGTWMWVMALSVVGFIYAGRREWVAIYAPVILLWATLLIAAPTVTPFRYMVPVIMVVPIGLAVLLGTDRATWEPTRSSSARSRKSPSPESV</sequence>
<feature type="transmembrane region" description="Helical" evidence="1">
    <location>
        <begin position="288"/>
        <end position="305"/>
    </location>
</feature>
<feature type="transmembrane region" description="Helical" evidence="1">
    <location>
        <begin position="220"/>
        <end position="237"/>
    </location>
</feature>
<keyword evidence="1" id="KW-0812">Transmembrane</keyword>
<feature type="transmembrane region" description="Helical" evidence="1">
    <location>
        <begin position="311"/>
        <end position="330"/>
    </location>
</feature>
<dbReference type="RefSeq" id="WP_081391124.1">
    <property type="nucleotide sequence ID" value="NZ_CP113787.1"/>
</dbReference>
<proteinExistence type="predicted"/>
<dbReference type="Pfam" id="PF19484">
    <property type="entry name" value="DUF6020"/>
    <property type="match status" value="1"/>
</dbReference>
<accession>A0AA47FJX0</accession>
<feature type="transmembrane region" description="Helical" evidence="1">
    <location>
        <begin position="73"/>
        <end position="95"/>
    </location>
</feature>
<dbReference type="AlphaFoldDB" id="A0AA47FJX0"/>
<feature type="transmembrane region" description="Helical" evidence="1">
    <location>
        <begin position="544"/>
        <end position="562"/>
    </location>
</feature>
<evidence type="ECO:0000313" key="3">
    <source>
        <dbReference type="Proteomes" id="UP001163127"/>
    </source>
</evidence>
<reference evidence="2" key="1">
    <citation type="submission" date="2022-11" db="EMBL/GenBank/DDBJ databases">
        <title>Dental biofilm bacteria. Genome sequencing and assembly.</title>
        <authorList>
            <person name="Robertsson C."/>
        </authorList>
    </citation>
    <scope>NUCLEOTIDE SEQUENCE</scope>
    <source>
        <strain evidence="2">CW</strain>
    </source>
</reference>
<keyword evidence="1" id="KW-1133">Transmembrane helix</keyword>
<evidence type="ECO:0000313" key="2">
    <source>
        <dbReference type="EMBL" id="WAL43651.1"/>
    </source>
</evidence>
<protein>
    <submittedName>
        <fullName evidence="2">DUF6020 family protein</fullName>
    </submittedName>
</protein>
<feature type="transmembrane region" description="Helical" evidence="1">
    <location>
        <begin position="119"/>
        <end position="139"/>
    </location>
</feature>
<feature type="transmembrane region" description="Helical" evidence="1">
    <location>
        <begin position="183"/>
        <end position="208"/>
    </location>
</feature>
<keyword evidence="1" id="KW-0472">Membrane</keyword>
<organism evidence="2 3">
    <name type="scientific">Actinomyces naeslundii</name>
    <dbReference type="NCBI Taxonomy" id="1655"/>
    <lineage>
        <taxon>Bacteria</taxon>
        <taxon>Bacillati</taxon>
        <taxon>Actinomycetota</taxon>
        <taxon>Actinomycetes</taxon>
        <taxon>Actinomycetales</taxon>
        <taxon>Actinomycetaceae</taxon>
        <taxon>Actinomyces</taxon>
    </lineage>
</organism>
<gene>
    <name evidence="2" type="ORF">OFA60_03575</name>
</gene>
<dbReference type="EMBL" id="CP113787">
    <property type="protein sequence ID" value="WAL43651.1"/>
    <property type="molecule type" value="Genomic_DNA"/>
</dbReference>
<dbReference type="InterPro" id="IPR046062">
    <property type="entry name" value="DUF6020"/>
</dbReference>
<name>A0AA47FJX0_ACTNA</name>
<feature type="transmembrane region" description="Helical" evidence="1">
    <location>
        <begin position="519"/>
        <end position="538"/>
    </location>
</feature>
<dbReference type="Proteomes" id="UP001163127">
    <property type="component" value="Chromosome"/>
</dbReference>